<dbReference type="OrthoDB" id="9797308at2"/>
<dbReference type="Proteomes" id="UP000055611">
    <property type="component" value="Chromosome"/>
</dbReference>
<dbReference type="InterPro" id="IPR011642">
    <property type="entry name" value="Gate_dom"/>
</dbReference>
<gene>
    <name evidence="3" type="ORF">AWY79_10310</name>
    <name evidence="4" type="ORF">EDC59_103176</name>
</gene>
<keyword evidence="1" id="KW-0812">Transmembrane</keyword>
<dbReference type="AlphaFoldDB" id="A0A126QNR6"/>
<keyword evidence="5" id="KW-1185">Reference proteome</keyword>
<dbReference type="RefSeq" id="WP_066803254.1">
    <property type="nucleotide sequence ID" value="NZ_CP014206.1"/>
</dbReference>
<reference evidence="4 6" key="2">
    <citation type="submission" date="2019-03" db="EMBL/GenBank/DDBJ databases">
        <title>Genomic Encyclopedia of Type Strains, Phase IV (KMG-IV): sequencing the most valuable type-strain genomes for metagenomic binning, comparative biology and taxonomic classification.</title>
        <authorList>
            <person name="Goeker M."/>
        </authorList>
    </citation>
    <scope>NUCLEOTIDE SEQUENCE [LARGE SCALE GENOMIC DNA]</scope>
    <source>
        <strain evidence="4 6">DSM 101483</strain>
    </source>
</reference>
<feature type="transmembrane region" description="Helical" evidence="1">
    <location>
        <begin position="63"/>
        <end position="84"/>
    </location>
</feature>
<reference evidence="3 5" key="1">
    <citation type="journal article" date="2016" name="Front. Microbiol.">
        <title>Genome Sequence of the Piezophilic, Mesophilic Sulfate-Reducing Bacterium Desulfovibrio indicus J2T.</title>
        <authorList>
            <person name="Cao J."/>
            <person name="Maignien L."/>
            <person name="Shao Z."/>
            <person name="Alain K."/>
            <person name="Jebbar M."/>
        </authorList>
    </citation>
    <scope>NUCLEOTIDE SEQUENCE [LARGE SCALE GENOMIC DNA]</scope>
    <source>
        <strain evidence="3 5">J2</strain>
    </source>
</reference>
<evidence type="ECO:0000313" key="3">
    <source>
        <dbReference type="EMBL" id="AMK11479.1"/>
    </source>
</evidence>
<dbReference type="Proteomes" id="UP000295506">
    <property type="component" value="Unassembled WGS sequence"/>
</dbReference>
<evidence type="ECO:0000256" key="1">
    <source>
        <dbReference type="SAM" id="Phobius"/>
    </source>
</evidence>
<evidence type="ECO:0000313" key="6">
    <source>
        <dbReference type="Proteomes" id="UP000295506"/>
    </source>
</evidence>
<evidence type="ECO:0000313" key="4">
    <source>
        <dbReference type="EMBL" id="TDT89878.1"/>
    </source>
</evidence>
<feature type="transmembrane region" description="Helical" evidence="1">
    <location>
        <begin position="179"/>
        <end position="204"/>
    </location>
</feature>
<feature type="transmembrane region" description="Helical" evidence="1">
    <location>
        <begin position="90"/>
        <end position="110"/>
    </location>
</feature>
<organism evidence="4 6">
    <name type="scientific">Pseudodesulfovibrio indicus</name>
    <dbReference type="NCBI Taxonomy" id="1716143"/>
    <lineage>
        <taxon>Bacteria</taxon>
        <taxon>Pseudomonadati</taxon>
        <taxon>Thermodesulfobacteriota</taxon>
        <taxon>Desulfovibrionia</taxon>
        <taxon>Desulfovibrionales</taxon>
        <taxon>Desulfovibrionaceae</taxon>
    </lineage>
</organism>
<proteinExistence type="predicted"/>
<feature type="transmembrane region" description="Helical" evidence="1">
    <location>
        <begin position="255"/>
        <end position="279"/>
    </location>
</feature>
<evidence type="ECO:0000313" key="5">
    <source>
        <dbReference type="Proteomes" id="UP000055611"/>
    </source>
</evidence>
<protein>
    <recommendedName>
        <fullName evidence="2">Nucleoside transporter/FeoB GTPase Gate domain-containing protein</fullName>
    </recommendedName>
</protein>
<dbReference type="KEGG" id="dej:AWY79_10310"/>
<accession>A0A126QNR6</accession>
<keyword evidence="1" id="KW-0472">Membrane</keyword>
<dbReference type="Pfam" id="PF07670">
    <property type="entry name" value="Gate"/>
    <property type="match status" value="1"/>
</dbReference>
<sequence>MAKFIIILRELVRDAASASYQLFKIMVPILILVKILQELDLIKYLAWPLEPVMGLLGLPAEMGLVWASAIINNIYTGMIVLAQLSGDAPLTAAQATIIGVLMLVAHGLPVEAAIADRSGARFLFQCCSRMVGAFVLAWLLHHIYTATGALDQPAVMLFQPAQTDAASLTDWGVGQLLNLASIACIIFVLMTLMRLLSAIGVIALMNRLLRPVLKLIGIGPKGSAITVIGLTMGLSYGGGLIINEARNGTLGREDIFYSLTFMGLCHSLIEDTLLIMLIGGHISGVLWGRLAFSLVAMAVIVQVVRRLPERFRSTVLWADHQPSA</sequence>
<feature type="transmembrane region" description="Helical" evidence="1">
    <location>
        <begin position="286"/>
        <end position="304"/>
    </location>
</feature>
<dbReference type="EMBL" id="SOBK01000003">
    <property type="protein sequence ID" value="TDT89878.1"/>
    <property type="molecule type" value="Genomic_DNA"/>
</dbReference>
<evidence type="ECO:0000259" key="2">
    <source>
        <dbReference type="Pfam" id="PF07670"/>
    </source>
</evidence>
<keyword evidence="1" id="KW-1133">Transmembrane helix</keyword>
<feature type="domain" description="Nucleoside transporter/FeoB GTPase Gate" evidence="2">
    <location>
        <begin position="20"/>
        <end position="105"/>
    </location>
</feature>
<feature type="transmembrane region" description="Helical" evidence="1">
    <location>
        <begin position="224"/>
        <end position="243"/>
    </location>
</feature>
<dbReference type="EMBL" id="CP014206">
    <property type="protein sequence ID" value="AMK11479.1"/>
    <property type="molecule type" value="Genomic_DNA"/>
</dbReference>
<name>A0A126QNR6_9BACT</name>
<feature type="transmembrane region" description="Helical" evidence="1">
    <location>
        <begin position="122"/>
        <end position="144"/>
    </location>
</feature>